<dbReference type="EMBL" id="AM920689">
    <property type="protein sequence ID" value="CAP50419.1"/>
    <property type="molecule type" value="Genomic_DNA"/>
</dbReference>
<sequence>MIRYQPGYHFWITLPGDSLGKSIGWRGWILFPSPAPAVEGRDGN</sequence>
<dbReference type="HOGENOM" id="CLU_3223881_0_0_6"/>
<protein>
    <submittedName>
        <fullName evidence="1">Uncharacterized protein</fullName>
    </submittedName>
</protein>
<reference evidence="1 2" key="1">
    <citation type="journal article" date="2008" name="J. Biotechnol.">
        <title>The genome of Xanthomonas campestris pv. campestris B100 and its use for the reconstruction of metabolic pathways involved in xanthan biosynthesis.</title>
        <authorList>
            <person name="Vorholter F.J."/>
            <person name="Schneiker S."/>
            <person name="Goesmann A."/>
            <person name="Krause L."/>
            <person name="Bekel T."/>
            <person name="Kaiser O."/>
            <person name="Linke B."/>
            <person name="Patschkowski T."/>
            <person name="Ruckert C."/>
            <person name="Schmid J."/>
            <person name="Sidhu V.K."/>
            <person name="Sieber V."/>
            <person name="Tauch A."/>
            <person name="Watt S.A."/>
            <person name="Weisshaar B."/>
            <person name="Becker A."/>
            <person name="Niehaus K."/>
            <person name="Puhler A."/>
        </authorList>
    </citation>
    <scope>NUCLEOTIDE SEQUENCE [LARGE SCALE GENOMIC DNA]</scope>
    <source>
        <strain evidence="1 2">B100</strain>
    </source>
</reference>
<accession>B0RPN4</accession>
<evidence type="ECO:0000313" key="1">
    <source>
        <dbReference type="EMBL" id="CAP50419.1"/>
    </source>
</evidence>
<dbReference type="AlphaFoldDB" id="B0RPN4"/>
<organism evidence="1 2">
    <name type="scientific">Xanthomonas campestris pv. campestris (strain B100)</name>
    <dbReference type="NCBI Taxonomy" id="509169"/>
    <lineage>
        <taxon>Bacteria</taxon>
        <taxon>Pseudomonadati</taxon>
        <taxon>Pseudomonadota</taxon>
        <taxon>Gammaproteobacteria</taxon>
        <taxon>Lysobacterales</taxon>
        <taxon>Lysobacteraceae</taxon>
        <taxon>Xanthomonas</taxon>
    </lineage>
</organism>
<gene>
    <name evidence="1" type="ORF">XCCB100_1071</name>
</gene>
<name>B0RPN4_XANCB</name>
<dbReference type="Proteomes" id="UP000001188">
    <property type="component" value="Chromosome"/>
</dbReference>
<evidence type="ECO:0000313" key="2">
    <source>
        <dbReference type="Proteomes" id="UP000001188"/>
    </source>
</evidence>
<dbReference type="KEGG" id="xca:xcc-b100_1071"/>
<proteinExistence type="predicted"/>